<keyword evidence="2" id="KW-1185">Reference proteome</keyword>
<protein>
    <submittedName>
        <fullName evidence="1">Uncharacterized protein</fullName>
    </submittedName>
</protein>
<gene>
    <name evidence="1" type="ORF">Godav_004097</name>
</gene>
<proteinExistence type="predicted"/>
<dbReference type="EMBL" id="JABFAC010000010">
    <property type="protein sequence ID" value="MBA0626430.1"/>
    <property type="molecule type" value="Genomic_DNA"/>
</dbReference>
<dbReference type="Proteomes" id="UP000593561">
    <property type="component" value="Unassembled WGS sequence"/>
</dbReference>
<comment type="caution">
    <text evidence="1">The sequence shown here is derived from an EMBL/GenBank/DDBJ whole genome shotgun (WGS) entry which is preliminary data.</text>
</comment>
<name>A0A7J8SKT9_GOSDV</name>
<evidence type="ECO:0000313" key="1">
    <source>
        <dbReference type="EMBL" id="MBA0626430.1"/>
    </source>
</evidence>
<feature type="non-terminal residue" evidence="1">
    <location>
        <position position="166"/>
    </location>
</feature>
<organism evidence="1 2">
    <name type="scientific">Gossypium davidsonii</name>
    <name type="common">Davidson's cotton</name>
    <name type="synonym">Gossypium klotzschianum subsp. davidsonii</name>
    <dbReference type="NCBI Taxonomy" id="34287"/>
    <lineage>
        <taxon>Eukaryota</taxon>
        <taxon>Viridiplantae</taxon>
        <taxon>Streptophyta</taxon>
        <taxon>Embryophyta</taxon>
        <taxon>Tracheophyta</taxon>
        <taxon>Spermatophyta</taxon>
        <taxon>Magnoliopsida</taxon>
        <taxon>eudicotyledons</taxon>
        <taxon>Gunneridae</taxon>
        <taxon>Pentapetalae</taxon>
        <taxon>rosids</taxon>
        <taxon>malvids</taxon>
        <taxon>Malvales</taxon>
        <taxon>Malvaceae</taxon>
        <taxon>Malvoideae</taxon>
        <taxon>Gossypium</taxon>
    </lineage>
</organism>
<sequence>MNNDDTLPMVEFAMGSNSNVGRATKKVHTRLNLTLDKDDSIVDSNGQQTQILRFTKASYKSMLVGDSSTLVHNVSMEEDFALLDGDMVTKVVDSVLLITFSNQVQEFIECRMARTIVVKLLGKRIGFNVLLNRGLAGGLWVIYGHYLSVLPWLSEFSMTQIKFEQQ</sequence>
<evidence type="ECO:0000313" key="2">
    <source>
        <dbReference type="Proteomes" id="UP000593561"/>
    </source>
</evidence>
<accession>A0A7J8SKT9</accession>
<dbReference type="AlphaFoldDB" id="A0A7J8SKT9"/>
<reference evidence="1 2" key="1">
    <citation type="journal article" date="2019" name="Genome Biol. Evol.">
        <title>Insights into the evolution of the New World diploid cottons (Gossypium, subgenus Houzingenia) based on genome sequencing.</title>
        <authorList>
            <person name="Grover C.E."/>
            <person name="Arick M.A. 2nd"/>
            <person name="Thrash A."/>
            <person name="Conover J.L."/>
            <person name="Sanders W.S."/>
            <person name="Peterson D.G."/>
            <person name="Frelichowski J.E."/>
            <person name="Scheffler J.A."/>
            <person name="Scheffler B.E."/>
            <person name="Wendel J.F."/>
        </authorList>
    </citation>
    <scope>NUCLEOTIDE SEQUENCE [LARGE SCALE GENOMIC DNA]</scope>
    <source>
        <strain evidence="1">27</strain>
        <tissue evidence="1">Leaf</tissue>
    </source>
</reference>